<evidence type="ECO:0000313" key="5">
    <source>
        <dbReference type="EMBL" id="CAC5382694.1"/>
    </source>
</evidence>
<dbReference type="InterPro" id="IPR000719">
    <property type="entry name" value="Prot_kinase_dom"/>
</dbReference>
<dbReference type="OrthoDB" id="8954335at2759"/>
<dbReference type="PROSITE" id="PS50011">
    <property type="entry name" value="PROTEIN_KINASE_DOM"/>
    <property type="match status" value="1"/>
</dbReference>
<name>A0A6J8BIK2_MYTCO</name>
<feature type="coiled-coil region" evidence="2">
    <location>
        <begin position="864"/>
        <end position="895"/>
    </location>
</feature>
<dbReference type="PANTHER" id="PTHR26392">
    <property type="entry name" value="MITOGEN-ACTIVATED PROTEIN KINASE KINASE KINASE 7-RELATED"/>
    <property type="match status" value="1"/>
</dbReference>
<evidence type="ECO:0000313" key="6">
    <source>
        <dbReference type="Proteomes" id="UP000507470"/>
    </source>
</evidence>
<dbReference type="InterPro" id="IPR027417">
    <property type="entry name" value="P-loop_NTPase"/>
</dbReference>
<sequence>MATPDQARYARCRLVLGDVLTQIMREYMEQSGTQPTSIERSILGNKTFRDRLNQKEMSVIQTLPTAGFKNFDISLMYKIARNKSFSLLISDKPTRGWGANPQQNECTVGDNMERIRLCRDHISHMADPSLPEVYSNDLFSKFIDIARRAEQHLQTKKFEHKILQYQNCILDKEMEDKFTKMEEEYTQQIKDLKKLLETQVKSDLPLKVYMDQSTQTVIEDMKAKGLAEGSMKSTITFTGIEDAKEKADLLNSRGNDISTESIKFEYAEEGSLVLFVEIAIGLLQNDSLLHREMESFIQHVFEVADLQCFSTEQCIAFFSILEENWESASDEDSSSQDEPLKDLVLNVEIKKDALLSEESLSQSVQHFLGKVVSGMNGQPIIQQQEITAVVGIQETETYGNFNRNADREMNQHSHDATELKLNETSENDGLRSQENKDENITVIQQGQEWIRTGPNFRCNYTVDELNNMGILELSEILVDNKIVFDNLETKSEMRDLILFYMRKGNQSIEEVMEATSTDKVFSTAASQQGAEAVEKILETDVKRKQSLYGLYGDIEKFMSDDRFEYTLKEEMTTEFGDVLSEITSYKDELIEEQCPIVVAGETAAGKSSLINLLLGSDILPQSLLTCTYTVCRIWNKEERAVYVTDLYDYITKVDLPSDPALMKETLHKYVNVEGNKYKYVDVHLPFPILKSHAIIVDTPGIGSSEELNKRLLDYLPKAIAFIYVINSSNAGGVQSDRLLQIFEMQKREGKMYNFDPTTTIFVCNKWDQVPDSEDKLVWDHILKKLQINWPNFKETQMFRLSVKMETRRASIQGLEYTSNFQKLLTAINEMIPASLEAKAARHARWQNQFLEKALKRIVGRIKLSRKTEDEKKKLKINIEERIQQLRHNIKEVKHRVLEEAEFRCQQISTELYAHLTSKKTSARIFLWSIPDLPTDSDFQIIEYKAKKMILDRINSETREWCTKENVNNLTQELCHLFKAECKLIDEQCEEINRILLDINTPLEEGVSDKDEGIELMNDGTLFTTQNKIILAITAPLWFPLALAVGLIAIPIMTIKNTIEQTKKINDYKSNKLKYMMDWSMNVLRTFNKQAIFRLMEETYLKDFNIKVSFVCENVFPLQIKADEQFVSHIKNDIRSSLEIRKQYQPLELSCKSIMGKLLLVTMDYFSGYKLSKKSIRDSTEEIGDRQFSHMHAAEVLIKGQWVRAAVKTSRKPLEKAESYIQLTEVQNLRKLHHPNIVMLYGVTYKFGTQSKKFLQIYMEYCDDSLEEIVQIKRDPPPCHKFKDISLCKESWEFYIKMACGICRGLVHIHSMGFVHRNLQLATVLVKNGEAKIAGLGIAREDDDILDTFTQGLPSTMAPEILKGELYGPEADIYSVGIILWEIWYGRPGYTHLVSEDSGDWQSITKHLIELSNIIIQGARPDFEDSYSPPNKLQSVMKKCWNDNIKCRPVALEIYNILVEMTKEFR</sequence>
<keyword evidence="6" id="KW-1185">Reference proteome</keyword>
<dbReference type="Proteomes" id="UP000507470">
    <property type="component" value="Unassembled WGS sequence"/>
</dbReference>
<evidence type="ECO:0000259" key="4">
    <source>
        <dbReference type="PROSITE" id="PS50011"/>
    </source>
</evidence>
<dbReference type="InterPro" id="IPR011009">
    <property type="entry name" value="Kinase-like_dom_sf"/>
</dbReference>
<dbReference type="SUPFAM" id="SSF56112">
    <property type="entry name" value="Protein kinase-like (PK-like)"/>
    <property type="match status" value="1"/>
</dbReference>
<dbReference type="GO" id="GO:0004672">
    <property type="term" value="F:protein kinase activity"/>
    <property type="evidence" value="ECO:0007669"/>
    <property type="project" value="InterPro"/>
</dbReference>
<comment type="similarity">
    <text evidence="1">Belongs to the protein kinase superfamily. TKL Ser/Thr protein kinase family. ROCO subfamily.</text>
</comment>
<gene>
    <name evidence="5" type="ORF">MCOR_18496</name>
</gene>
<dbReference type="GO" id="GO:0005524">
    <property type="term" value="F:ATP binding"/>
    <property type="evidence" value="ECO:0007669"/>
    <property type="project" value="InterPro"/>
</dbReference>
<feature type="domain" description="Protein kinase" evidence="4">
    <location>
        <begin position="1176"/>
        <end position="1465"/>
    </location>
</feature>
<feature type="region of interest" description="Disordered" evidence="3">
    <location>
        <begin position="410"/>
        <end position="437"/>
    </location>
</feature>
<dbReference type="Pfam" id="PF00350">
    <property type="entry name" value="Dynamin_N"/>
    <property type="match status" value="1"/>
</dbReference>
<dbReference type="InterPro" id="IPR001245">
    <property type="entry name" value="Ser-Thr/Tyr_kinase_cat_dom"/>
</dbReference>
<dbReference type="EMBL" id="CACVKT020003253">
    <property type="protein sequence ID" value="CAC5382694.1"/>
    <property type="molecule type" value="Genomic_DNA"/>
</dbReference>
<proteinExistence type="inferred from homology"/>
<keyword evidence="2" id="KW-0175">Coiled coil</keyword>
<protein>
    <recommendedName>
        <fullName evidence="4">Protein kinase domain-containing protein</fullName>
    </recommendedName>
</protein>
<evidence type="ECO:0000256" key="2">
    <source>
        <dbReference type="SAM" id="Coils"/>
    </source>
</evidence>
<dbReference type="SUPFAM" id="SSF52540">
    <property type="entry name" value="P-loop containing nucleoside triphosphate hydrolases"/>
    <property type="match status" value="1"/>
</dbReference>
<reference evidence="5 6" key="1">
    <citation type="submission" date="2020-06" db="EMBL/GenBank/DDBJ databases">
        <authorList>
            <person name="Li R."/>
            <person name="Bekaert M."/>
        </authorList>
    </citation>
    <scope>NUCLEOTIDE SEQUENCE [LARGE SCALE GENOMIC DNA]</scope>
    <source>
        <strain evidence="6">wild</strain>
    </source>
</reference>
<dbReference type="Gene3D" id="1.10.510.10">
    <property type="entry name" value="Transferase(Phosphotransferase) domain 1"/>
    <property type="match status" value="1"/>
</dbReference>
<accession>A0A6J8BIK2</accession>
<organism evidence="5 6">
    <name type="scientific">Mytilus coruscus</name>
    <name type="common">Sea mussel</name>
    <dbReference type="NCBI Taxonomy" id="42192"/>
    <lineage>
        <taxon>Eukaryota</taxon>
        <taxon>Metazoa</taxon>
        <taxon>Spiralia</taxon>
        <taxon>Lophotrochozoa</taxon>
        <taxon>Mollusca</taxon>
        <taxon>Bivalvia</taxon>
        <taxon>Autobranchia</taxon>
        <taxon>Pteriomorphia</taxon>
        <taxon>Mytilida</taxon>
        <taxon>Mytiloidea</taxon>
        <taxon>Mytilidae</taxon>
        <taxon>Mytilinae</taxon>
        <taxon>Mytilus</taxon>
    </lineage>
</organism>
<dbReference type="Gene3D" id="3.40.50.300">
    <property type="entry name" value="P-loop containing nucleotide triphosphate hydrolases"/>
    <property type="match status" value="1"/>
</dbReference>
<dbReference type="InterPro" id="IPR045063">
    <property type="entry name" value="Dynamin_N"/>
</dbReference>
<dbReference type="Pfam" id="PF07714">
    <property type="entry name" value="PK_Tyr_Ser-Thr"/>
    <property type="match status" value="1"/>
</dbReference>
<dbReference type="PANTHER" id="PTHR26392:SF92">
    <property type="entry name" value="PROTEIN KINASE DOMAIN-CONTAINING PROTEIN"/>
    <property type="match status" value="1"/>
</dbReference>
<evidence type="ECO:0000256" key="1">
    <source>
        <dbReference type="ARBA" id="ARBA00008171"/>
    </source>
</evidence>
<evidence type="ECO:0000256" key="3">
    <source>
        <dbReference type="SAM" id="MobiDB-lite"/>
    </source>
</evidence>